<protein>
    <submittedName>
        <fullName evidence="2">Uncharacterized protein</fullName>
    </submittedName>
</protein>
<name>A0A565CMB6_9BRAS</name>
<evidence type="ECO:0000313" key="2">
    <source>
        <dbReference type="EMBL" id="VVB14626.1"/>
    </source>
</evidence>
<reference evidence="2" key="1">
    <citation type="submission" date="2019-07" db="EMBL/GenBank/DDBJ databases">
        <authorList>
            <person name="Dittberner H."/>
        </authorList>
    </citation>
    <scope>NUCLEOTIDE SEQUENCE [LARGE SCALE GENOMIC DNA]</scope>
</reference>
<sequence length="111" mass="12199">MENTSEASDPPLPPAAKTTTDLPPPPTQSCTDFLQETLLNPLLESQKVFDAEFNTFPPWNQLTKVHYDSLLEPIRKMEKEEARKMALLPDFIGRAEGSSGGIGNATRKKGG</sequence>
<evidence type="ECO:0000313" key="3">
    <source>
        <dbReference type="Proteomes" id="UP000489600"/>
    </source>
</evidence>
<dbReference type="Proteomes" id="UP000489600">
    <property type="component" value="Unassembled WGS sequence"/>
</dbReference>
<comment type="caution">
    <text evidence="2">The sequence shown here is derived from an EMBL/GenBank/DDBJ whole genome shotgun (WGS) entry which is preliminary data.</text>
</comment>
<dbReference type="EMBL" id="CABITT030000008">
    <property type="protein sequence ID" value="VVB14626.1"/>
    <property type="molecule type" value="Genomic_DNA"/>
</dbReference>
<feature type="region of interest" description="Disordered" evidence="1">
    <location>
        <begin position="1"/>
        <end position="31"/>
    </location>
</feature>
<accession>A0A565CMB6</accession>
<evidence type="ECO:0000256" key="1">
    <source>
        <dbReference type="SAM" id="MobiDB-lite"/>
    </source>
</evidence>
<organism evidence="2 3">
    <name type="scientific">Arabis nemorensis</name>
    <dbReference type="NCBI Taxonomy" id="586526"/>
    <lineage>
        <taxon>Eukaryota</taxon>
        <taxon>Viridiplantae</taxon>
        <taxon>Streptophyta</taxon>
        <taxon>Embryophyta</taxon>
        <taxon>Tracheophyta</taxon>
        <taxon>Spermatophyta</taxon>
        <taxon>Magnoliopsida</taxon>
        <taxon>eudicotyledons</taxon>
        <taxon>Gunneridae</taxon>
        <taxon>Pentapetalae</taxon>
        <taxon>rosids</taxon>
        <taxon>malvids</taxon>
        <taxon>Brassicales</taxon>
        <taxon>Brassicaceae</taxon>
        <taxon>Arabideae</taxon>
        <taxon>Arabis</taxon>
    </lineage>
</organism>
<proteinExistence type="predicted"/>
<gene>
    <name evidence="2" type="ORF">ANE_LOCUS25070</name>
</gene>
<dbReference type="AlphaFoldDB" id="A0A565CMB6"/>
<keyword evidence="3" id="KW-1185">Reference proteome</keyword>